<evidence type="ECO:0000313" key="2">
    <source>
        <dbReference type="EMBL" id="CAK7340518.1"/>
    </source>
</evidence>
<feature type="transmembrane region" description="Helical" evidence="1">
    <location>
        <begin position="67"/>
        <end position="90"/>
    </location>
</feature>
<accession>A0AAV1RWU5</accession>
<dbReference type="PANTHER" id="PTHR33726">
    <property type="entry name" value="TRANSMEMBRANE PROTEIN"/>
    <property type="match status" value="1"/>
</dbReference>
<dbReference type="Proteomes" id="UP001314170">
    <property type="component" value="Unassembled WGS sequence"/>
</dbReference>
<name>A0AAV1RWU5_9ROSI</name>
<keyword evidence="1" id="KW-0812">Transmembrane</keyword>
<reference evidence="2 3" key="1">
    <citation type="submission" date="2024-01" db="EMBL/GenBank/DDBJ databases">
        <authorList>
            <person name="Waweru B."/>
        </authorList>
    </citation>
    <scope>NUCLEOTIDE SEQUENCE [LARGE SCALE GENOMIC DNA]</scope>
</reference>
<dbReference type="AlphaFoldDB" id="A0AAV1RWU5"/>
<keyword evidence="1" id="KW-1133">Transmembrane helix</keyword>
<dbReference type="PANTHER" id="PTHR33726:SF19">
    <property type="entry name" value="OS03G0313800 PROTEIN"/>
    <property type="match status" value="1"/>
</dbReference>
<comment type="caution">
    <text evidence="2">The sequence shown here is derived from an EMBL/GenBank/DDBJ whole genome shotgun (WGS) entry which is preliminary data.</text>
</comment>
<organism evidence="2 3">
    <name type="scientific">Dovyalis caffra</name>
    <dbReference type="NCBI Taxonomy" id="77055"/>
    <lineage>
        <taxon>Eukaryota</taxon>
        <taxon>Viridiplantae</taxon>
        <taxon>Streptophyta</taxon>
        <taxon>Embryophyta</taxon>
        <taxon>Tracheophyta</taxon>
        <taxon>Spermatophyta</taxon>
        <taxon>Magnoliopsida</taxon>
        <taxon>eudicotyledons</taxon>
        <taxon>Gunneridae</taxon>
        <taxon>Pentapetalae</taxon>
        <taxon>rosids</taxon>
        <taxon>fabids</taxon>
        <taxon>Malpighiales</taxon>
        <taxon>Salicaceae</taxon>
        <taxon>Flacourtieae</taxon>
        <taxon>Dovyalis</taxon>
    </lineage>
</organism>
<keyword evidence="1" id="KW-0472">Membrane</keyword>
<protein>
    <submittedName>
        <fullName evidence="2">Uncharacterized protein</fullName>
    </submittedName>
</protein>
<dbReference type="EMBL" id="CAWUPB010001160">
    <property type="protein sequence ID" value="CAK7340518.1"/>
    <property type="molecule type" value="Genomic_DNA"/>
</dbReference>
<evidence type="ECO:0000256" key="1">
    <source>
        <dbReference type="SAM" id="Phobius"/>
    </source>
</evidence>
<sequence length="114" mass="13032">MSGRWSTSTFRQWLGVDIAYATSSLWSSSISVLRWPSQLTSTSPSRWWVPRRLLRWPELDFSILDDVVWSLVTAFESVALVSMLAFFFLFSGEEFGGGVNNIVVVAVDWLRFDC</sequence>
<evidence type="ECO:0000313" key="3">
    <source>
        <dbReference type="Proteomes" id="UP001314170"/>
    </source>
</evidence>
<gene>
    <name evidence="2" type="ORF">DCAF_LOCUS15601</name>
</gene>
<keyword evidence="3" id="KW-1185">Reference proteome</keyword>
<proteinExistence type="predicted"/>